<dbReference type="GO" id="GO:0022857">
    <property type="term" value="F:transmembrane transporter activity"/>
    <property type="evidence" value="ECO:0007669"/>
    <property type="project" value="TreeGrafter"/>
</dbReference>
<keyword evidence="4" id="KW-0472">Membrane</keyword>
<evidence type="ECO:0000313" key="7">
    <source>
        <dbReference type="Proteomes" id="UP000267096"/>
    </source>
</evidence>
<dbReference type="GO" id="GO:0016020">
    <property type="term" value="C:membrane"/>
    <property type="evidence" value="ECO:0007669"/>
    <property type="project" value="UniProtKB-SubCell"/>
</dbReference>
<dbReference type="WBParaSite" id="ASIM_0000415301-mRNA-1">
    <property type="protein sequence ID" value="ASIM_0000415301-mRNA-1"/>
    <property type="gene ID" value="ASIM_0000415301"/>
</dbReference>
<protein>
    <submittedName>
        <fullName evidence="8">Protein dispatched (inferred by orthology to a D. melanogaster protein)</fullName>
    </submittedName>
</protein>
<name>A0A0M3J992_ANISI</name>
<comment type="subcellular location">
    <subcellularLocation>
        <location evidence="1">Membrane</location>
        <topology evidence="1">Multi-pass membrane protein</topology>
    </subcellularLocation>
</comment>
<keyword evidence="3" id="KW-1133">Transmembrane helix</keyword>
<evidence type="ECO:0000313" key="8">
    <source>
        <dbReference type="WBParaSite" id="ASIM_0000415301-mRNA-1"/>
    </source>
</evidence>
<dbReference type="GO" id="GO:0007224">
    <property type="term" value="P:smoothened signaling pathway"/>
    <property type="evidence" value="ECO:0007669"/>
    <property type="project" value="TreeGrafter"/>
</dbReference>
<accession>A0A0M3J992</accession>
<evidence type="ECO:0000313" key="6">
    <source>
        <dbReference type="EMBL" id="VDK22757.1"/>
    </source>
</evidence>
<evidence type="ECO:0000256" key="4">
    <source>
        <dbReference type="ARBA" id="ARBA00023136"/>
    </source>
</evidence>
<keyword evidence="2" id="KW-0812">Transmembrane</keyword>
<dbReference type="PANTHER" id="PTHR45951:SF8">
    <property type="entry name" value="CHE-14 PROTEIN"/>
    <property type="match status" value="1"/>
</dbReference>
<dbReference type="InterPro" id="IPR052081">
    <property type="entry name" value="Dispatched_Hh_regulator"/>
</dbReference>
<sequence>MSFLPAVLIFQDRHLRRCAPTPRRHPFAFLNYLLKDVLPYVVVSGRFVWLTCLTAIFGVSCYITATGLHFPQYNPLQLFVSSNEHEWYDNNAERQFEFVKNKIGLYIGVRLMWGLSEVHTTSVFRVDTLTNVAADPAFHLQTIEDVQRLADKLRQFRQLQFVQHGEKFWPERFLEWSKTLQCRNATAKQSGKAKDKASNRNDSTGNLVVNGLGIEQLHGGTRNENISGVTGENGVGRVAGKLVHRRKRVADDMEGDRTGVCCNYLHESYRDTELDYCMRLSTVHLYTQYNDTLVFDNKTFDLVGYTAALPTNIVFSYKFSNLSKIFKQLEDAFGGEPG</sequence>
<dbReference type="PANTHER" id="PTHR45951">
    <property type="entry name" value="PROTEIN DISPATCHED-RELATED"/>
    <property type="match status" value="1"/>
</dbReference>
<dbReference type="AlphaFoldDB" id="A0A0M3J992"/>
<evidence type="ECO:0000256" key="1">
    <source>
        <dbReference type="ARBA" id="ARBA00004141"/>
    </source>
</evidence>
<keyword evidence="7" id="KW-1185">Reference proteome</keyword>
<dbReference type="Proteomes" id="UP000267096">
    <property type="component" value="Unassembled WGS sequence"/>
</dbReference>
<reference evidence="8" key="1">
    <citation type="submission" date="2017-02" db="UniProtKB">
        <authorList>
            <consortium name="WormBaseParasite"/>
        </authorList>
    </citation>
    <scope>IDENTIFICATION</scope>
</reference>
<dbReference type="OrthoDB" id="193905at2759"/>
<proteinExistence type="predicted"/>
<reference evidence="6 7" key="2">
    <citation type="submission" date="2018-11" db="EMBL/GenBank/DDBJ databases">
        <authorList>
            <consortium name="Pathogen Informatics"/>
        </authorList>
    </citation>
    <scope>NUCLEOTIDE SEQUENCE [LARGE SCALE GENOMIC DNA]</scope>
</reference>
<organism evidence="8">
    <name type="scientific">Anisakis simplex</name>
    <name type="common">Herring worm</name>
    <dbReference type="NCBI Taxonomy" id="6269"/>
    <lineage>
        <taxon>Eukaryota</taxon>
        <taxon>Metazoa</taxon>
        <taxon>Ecdysozoa</taxon>
        <taxon>Nematoda</taxon>
        <taxon>Chromadorea</taxon>
        <taxon>Rhabditida</taxon>
        <taxon>Spirurina</taxon>
        <taxon>Ascaridomorpha</taxon>
        <taxon>Ascaridoidea</taxon>
        <taxon>Anisakidae</taxon>
        <taxon>Anisakis</taxon>
        <taxon>Anisakis simplex complex</taxon>
    </lineage>
</organism>
<dbReference type="EMBL" id="UYRR01006583">
    <property type="protein sequence ID" value="VDK22757.1"/>
    <property type="molecule type" value="Genomic_DNA"/>
</dbReference>
<evidence type="ECO:0000256" key="3">
    <source>
        <dbReference type="ARBA" id="ARBA00022989"/>
    </source>
</evidence>
<keyword evidence="5" id="KW-0325">Glycoprotein</keyword>
<evidence type="ECO:0000256" key="2">
    <source>
        <dbReference type="ARBA" id="ARBA00022692"/>
    </source>
</evidence>
<gene>
    <name evidence="6" type="ORF">ASIM_LOCUS3975</name>
</gene>
<evidence type="ECO:0000256" key="5">
    <source>
        <dbReference type="ARBA" id="ARBA00023180"/>
    </source>
</evidence>